<accession>A0A0A9DER0</accession>
<reference evidence="1" key="1">
    <citation type="submission" date="2014-09" db="EMBL/GenBank/DDBJ databases">
        <authorList>
            <person name="Magalhaes I.L.F."/>
            <person name="Oliveira U."/>
            <person name="Santos F.R."/>
            <person name="Vidigal T.H.D.A."/>
            <person name="Brescovit A.D."/>
            <person name="Santos A.J."/>
        </authorList>
    </citation>
    <scope>NUCLEOTIDE SEQUENCE</scope>
    <source>
        <tissue evidence="1">Shoot tissue taken approximately 20 cm above the soil surface</tissue>
    </source>
</reference>
<dbReference type="AlphaFoldDB" id="A0A0A9DER0"/>
<sequence>MSPEIGEIPCLWFLAVVRIRFCLLHLRQI</sequence>
<reference evidence="1" key="2">
    <citation type="journal article" date="2015" name="Data Brief">
        <title>Shoot transcriptome of the giant reed, Arundo donax.</title>
        <authorList>
            <person name="Barrero R.A."/>
            <person name="Guerrero F.D."/>
            <person name="Moolhuijzen P."/>
            <person name="Goolsby J.A."/>
            <person name="Tidwell J."/>
            <person name="Bellgard S.E."/>
            <person name="Bellgard M.I."/>
        </authorList>
    </citation>
    <scope>NUCLEOTIDE SEQUENCE</scope>
    <source>
        <tissue evidence="1">Shoot tissue taken approximately 20 cm above the soil surface</tissue>
    </source>
</reference>
<dbReference type="EMBL" id="GBRH01211559">
    <property type="protein sequence ID" value="JAD86336.1"/>
    <property type="molecule type" value="Transcribed_RNA"/>
</dbReference>
<name>A0A0A9DER0_ARUDO</name>
<organism evidence="1">
    <name type="scientific">Arundo donax</name>
    <name type="common">Giant reed</name>
    <name type="synonym">Donax arundinaceus</name>
    <dbReference type="NCBI Taxonomy" id="35708"/>
    <lineage>
        <taxon>Eukaryota</taxon>
        <taxon>Viridiplantae</taxon>
        <taxon>Streptophyta</taxon>
        <taxon>Embryophyta</taxon>
        <taxon>Tracheophyta</taxon>
        <taxon>Spermatophyta</taxon>
        <taxon>Magnoliopsida</taxon>
        <taxon>Liliopsida</taxon>
        <taxon>Poales</taxon>
        <taxon>Poaceae</taxon>
        <taxon>PACMAD clade</taxon>
        <taxon>Arundinoideae</taxon>
        <taxon>Arundineae</taxon>
        <taxon>Arundo</taxon>
    </lineage>
</organism>
<evidence type="ECO:0000313" key="1">
    <source>
        <dbReference type="EMBL" id="JAD86336.1"/>
    </source>
</evidence>
<proteinExistence type="predicted"/>
<protein>
    <submittedName>
        <fullName evidence="1">Uncharacterized protein</fullName>
    </submittedName>
</protein>